<sequence>MATDPLDGPSTTSDAAPSPDKPGQEADEQQRVADERGRTADVREATADEREATADRRETSADEREAAVDTWQDQLATQESRLDIRRRAAGAPAPSVRRRSYERIDRTQERLTAGQERLDRSAAALRRTDATDLREQEAIDRETDVSTTRMAARGPVPLDVLQATADRLREQAAAAAEALAEAEDALVDEHEQHHRAQQATEHRHQAAQARTAADTLRAINVTITITEPPEGEDGTPSEPQVP</sequence>
<organism evidence="2">
    <name type="scientific">Streptomyces sp. SID12501</name>
    <dbReference type="NCBI Taxonomy" id="2706042"/>
    <lineage>
        <taxon>Bacteria</taxon>
        <taxon>Bacillati</taxon>
        <taxon>Actinomycetota</taxon>
        <taxon>Actinomycetes</taxon>
        <taxon>Kitasatosporales</taxon>
        <taxon>Streptomycetaceae</taxon>
        <taxon>Streptomyces</taxon>
    </lineage>
</organism>
<gene>
    <name evidence="2" type="ORF">G3I71_10545</name>
</gene>
<feature type="compositionally biased region" description="Basic and acidic residues" evidence="1">
    <location>
        <begin position="22"/>
        <end position="67"/>
    </location>
</feature>
<protein>
    <submittedName>
        <fullName evidence="2">Uncharacterized protein</fullName>
    </submittedName>
</protein>
<feature type="region of interest" description="Disordered" evidence="1">
    <location>
        <begin position="1"/>
        <end position="74"/>
    </location>
</feature>
<dbReference type="RefSeq" id="WP_164313694.1">
    <property type="nucleotide sequence ID" value="NZ_JAAGLU010000007.1"/>
</dbReference>
<dbReference type="AlphaFoldDB" id="A0A6B3BPG9"/>
<dbReference type="EMBL" id="JAAGLU010000007">
    <property type="protein sequence ID" value="NEC86251.1"/>
    <property type="molecule type" value="Genomic_DNA"/>
</dbReference>
<accession>A0A6B3BPG9</accession>
<proteinExistence type="predicted"/>
<reference evidence="2" key="1">
    <citation type="submission" date="2020-01" db="EMBL/GenBank/DDBJ databases">
        <title>Insect and environment-associated Actinomycetes.</title>
        <authorList>
            <person name="Currrie C."/>
            <person name="Chevrette M."/>
            <person name="Carlson C."/>
            <person name="Stubbendieck R."/>
            <person name="Wendt-Pienkowski E."/>
        </authorList>
    </citation>
    <scope>NUCLEOTIDE SEQUENCE</scope>
    <source>
        <strain evidence="2">SID12501</strain>
    </source>
</reference>
<evidence type="ECO:0000256" key="1">
    <source>
        <dbReference type="SAM" id="MobiDB-lite"/>
    </source>
</evidence>
<feature type="region of interest" description="Disordered" evidence="1">
    <location>
        <begin position="188"/>
        <end position="211"/>
    </location>
</feature>
<name>A0A6B3BPG9_9ACTN</name>
<evidence type="ECO:0000313" key="2">
    <source>
        <dbReference type="EMBL" id="NEC86251.1"/>
    </source>
</evidence>
<feature type="compositionally biased region" description="Basic and acidic residues" evidence="1">
    <location>
        <begin position="188"/>
        <end position="204"/>
    </location>
</feature>
<comment type="caution">
    <text evidence="2">The sequence shown here is derived from an EMBL/GenBank/DDBJ whole genome shotgun (WGS) entry which is preliminary data.</text>
</comment>